<dbReference type="KEGG" id="slb:AWJ20_406"/>
<dbReference type="Pfam" id="PF04048">
    <property type="entry name" value="Sec8_N"/>
    <property type="match status" value="1"/>
</dbReference>
<feature type="region of interest" description="Disordered" evidence="5">
    <location>
        <begin position="299"/>
        <end position="319"/>
    </location>
</feature>
<comment type="function">
    <text evidence="4">Component of the exocyst complex involved in the docking of exocytic vesicles with fusion sites on the plasma membrane.</text>
</comment>
<name>A0A161HKG0_9ASCO</name>
<dbReference type="GO" id="GO:0006612">
    <property type="term" value="P:protein targeting to membrane"/>
    <property type="evidence" value="ECO:0007669"/>
    <property type="project" value="UniProtKB-UniRule"/>
</dbReference>
<sequence length="1041" mass="116567">MGSNRIIANYQGFNSSIGSYRTIVQSVTNSQNNIDSTKQLILKARQDLSTRRPILKELRASSLKYDHMIKILDLIEELRSVPDRLELEIAQKQFLSAHDTLSTALRTIDNEDLAKVGGLQPLQAYLSSQESSLFSILIEELSNHLYLKSPYCDTRWSSYSQGGDQVSSIEQLIEDKVKFDMSEESLSFSGSALLDEFLSNFDRTTQLSAENQISEVGSFNYIRLVVETLGRLNKLPNAFDLLHQRLPLELSKVIDKTVSEVRQGAPKSLILEDTPEGFDDDPRVVANGGTLQTGQVLVGATRSRSSTTSGATSVVNGSSAGGASNRLSAASKDGSGTVVGGAAELFSELENPQIEARLAVLKDLAWTLYSKFIAILQGHRVVYEVVAAISSRLSGQGQSALLSYDYFAVVSSIETEIIQLMKAYITTKRTIRPDTPKAPPTFKRQMSIFKSQQKTRSVFKFASSDIDNFEIKEQYDLLKKKLENTVPGLVLNDTGNNLSLKQAVMPYAPTDKTLNHSLLIAPNVLNVRALLEPTVVFLQRAKVVHPYADRKQQQALNKSSTRLLDDFLTNSYLPQLENSLLSSFQNIMLDPLSTQIDPHWSKVAKRPVLQGAISFIRLIKMTCKLLNTGYMYREKYASLIISAIGWLTNFYTSRYNEFVEGHYEEVPAGTNVVPKKMAAELANDAVARNLALTIMHSVPHTDESEQSIADEIGVFLRRRISQTSTDDRTRRRVMQNDLLEIESYRFLSVMTTSIRWIVLELEKMRKVTDVETDPENEDGDGLDSSATLQARIKKRWTLLEANHVGQSFSDDTEYLTLAGKSVQDFDNSISALGTLAETCVVTLRFDLRFRSVYFIDRTMVEGDYYLESDVEERDAFIGLLDTSIVSCDEAIGEALVRKDRDAVIRGLAKTLNALLIYGADSLRKINSNGVNKMYCNILVLQQMLKSVAVDPKDVDFSLAMEFYGHLNQSPGVLIERLRKNDTNIGSDEAKIICRLLHNDIIYKHEQASRREAASQAKRQMDAQIKEIHQIFWGSDRIAVKE</sequence>
<reference evidence="8 9" key="1">
    <citation type="submission" date="2016-02" db="EMBL/GenBank/DDBJ databases">
        <title>Complete genome sequence and transcriptome regulation of the pentose utilising yeast Sugiyamaella lignohabitans.</title>
        <authorList>
            <person name="Bellasio M."/>
            <person name="Peymann A."/>
            <person name="Valli M."/>
            <person name="Sipitzky M."/>
            <person name="Graf A."/>
            <person name="Sauer M."/>
            <person name="Marx H."/>
            <person name="Mattanovich D."/>
        </authorList>
    </citation>
    <scope>NUCLEOTIDE SEQUENCE [LARGE SCALE GENOMIC DNA]</scope>
    <source>
        <strain evidence="8 9">CBS 10342</strain>
    </source>
</reference>
<dbReference type="OrthoDB" id="272977at2759"/>
<evidence type="ECO:0000313" key="9">
    <source>
        <dbReference type="Proteomes" id="UP000189580"/>
    </source>
</evidence>
<feature type="domain" description="Exocyst complex component Sec8 N-terminal" evidence="6">
    <location>
        <begin position="8"/>
        <end position="86"/>
    </location>
</feature>
<evidence type="ECO:0000256" key="3">
    <source>
        <dbReference type="ARBA" id="ARBA00022927"/>
    </source>
</evidence>
<dbReference type="GO" id="GO:0006893">
    <property type="term" value="P:Golgi to plasma membrane transport"/>
    <property type="evidence" value="ECO:0007669"/>
    <property type="project" value="TreeGrafter"/>
</dbReference>
<evidence type="ECO:0000259" key="6">
    <source>
        <dbReference type="Pfam" id="PF04048"/>
    </source>
</evidence>
<dbReference type="GO" id="GO:0000145">
    <property type="term" value="C:exocyst"/>
    <property type="evidence" value="ECO:0007669"/>
    <property type="project" value="UniProtKB-UniRule"/>
</dbReference>
<dbReference type="GO" id="GO:0090522">
    <property type="term" value="P:vesicle tethering involved in exocytosis"/>
    <property type="evidence" value="ECO:0007669"/>
    <property type="project" value="UniProtKB-UniRule"/>
</dbReference>
<feature type="domain" description="Exocyst complex component Sec8 middle helical bundle" evidence="7">
    <location>
        <begin position="215"/>
        <end position="535"/>
    </location>
</feature>
<dbReference type="PANTHER" id="PTHR14146">
    <property type="entry name" value="EXOCYST COMPLEX COMPONENT 4"/>
    <property type="match status" value="1"/>
</dbReference>
<proteinExistence type="inferred from homology"/>
<dbReference type="Pfam" id="PF20652">
    <property type="entry name" value="Sec8_C"/>
    <property type="match status" value="1"/>
</dbReference>
<keyword evidence="9" id="KW-1185">Reference proteome</keyword>
<evidence type="ECO:0000256" key="4">
    <source>
        <dbReference type="RuleBase" id="RU367079"/>
    </source>
</evidence>
<dbReference type="InterPro" id="IPR048630">
    <property type="entry name" value="Sec8_M"/>
</dbReference>
<evidence type="ECO:0000313" key="8">
    <source>
        <dbReference type="EMBL" id="ANB12168.1"/>
    </source>
</evidence>
<evidence type="ECO:0000259" key="7">
    <source>
        <dbReference type="Pfam" id="PF20652"/>
    </source>
</evidence>
<dbReference type="GO" id="GO:0015031">
    <property type="term" value="P:protein transport"/>
    <property type="evidence" value="ECO:0007669"/>
    <property type="project" value="UniProtKB-KW"/>
</dbReference>
<dbReference type="GO" id="GO:0006904">
    <property type="term" value="P:vesicle docking involved in exocytosis"/>
    <property type="evidence" value="ECO:0007669"/>
    <property type="project" value="InterPro"/>
</dbReference>
<dbReference type="RefSeq" id="XP_018734645.1">
    <property type="nucleotide sequence ID" value="XM_018881111.1"/>
</dbReference>
<dbReference type="PANTHER" id="PTHR14146:SF0">
    <property type="entry name" value="EXOCYST COMPLEX COMPONENT 4"/>
    <property type="match status" value="1"/>
</dbReference>
<evidence type="ECO:0000256" key="2">
    <source>
        <dbReference type="ARBA" id="ARBA00022483"/>
    </source>
</evidence>
<dbReference type="GeneID" id="30036150"/>
<evidence type="ECO:0000256" key="1">
    <source>
        <dbReference type="ARBA" id="ARBA00022448"/>
    </source>
</evidence>
<organism evidence="8 9">
    <name type="scientific">Sugiyamaella lignohabitans</name>
    <dbReference type="NCBI Taxonomy" id="796027"/>
    <lineage>
        <taxon>Eukaryota</taxon>
        <taxon>Fungi</taxon>
        <taxon>Dikarya</taxon>
        <taxon>Ascomycota</taxon>
        <taxon>Saccharomycotina</taxon>
        <taxon>Dipodascomycetes</taxon>
        <taxon>Dipodascales</taxon>
        <taxon>Trichomonascaceae</taxon>
        <taxon>Sugiyamaella</taxon>
    </lineage>
</organism>
<evidence type="ECO:0000256" key="5">
    <source>
        <dbReference type="SAM" id="MobiDB-lite"/>
    </source>
</evidence>
<keyword evidence="3 4" id="KW-0653">Protein transport</keyword>
<keyword evidence="2 4" id="KW-0268">Exocytosis</keyword>
<accession>A0A161HKG0</accession>
<dbReference type="InterPro" id="IPR039682">
    <property type="entry name" value="Sec8/EXOC4"/>
</dbReference>
<dbReference type="EMBL" id="CP014501">
    <property type="protein sequence ID" value="ANB12168.1"/>
    <property type="molecule type" value="Genomic_DNA"/>
</dbReference>
<gene>
    <name evidence="8" type="primary">SEC8</name>
    <name evidence="8" type="ORF">AWJ20_406</name>
</gene>
<dbReference type="Proteomes" id="UP000189580">
    <property type="component" value="Chromosome a"/>
</dbReference>
<protein>
    <recommendedName>
        <fullName evidence="4">Exocyst complex component Sec8</fullName>
    </recommendedName>
</protein>
<dbReference type="InterPro" id="IPR007191">
    <property type="entry name" value="Sec8_exocyst_N"/>
</dbReference>
<dbReference type="AlphaFoldDB" id="A0A161HKG0"/>
<comment type="similarity">
    <text evidence="4">Belongs to the SEC8 family.</text>
</comment>
<keyword evidence="1 4" id="KW-0813">Transport</keyword>